<organism evidence="1 2">
    <name type="scientific">Lacibacterium aquatile</name>
    <dbReference type="NCBI Taxonomy" id="1168082"/>
    <lineage>
        <taxon>Bacteria</taxon>
        <taxon>Pseudomonadati</taxon>
        <taxon>Pseudomonadota</taxon>
        <taxon>Alphaproteobacteria</taxon>
        <taxon>Rhodospirillales</taxon>
        <taxon>Rhodospirillaceae</taxon>
    </lineage>
</organism>
<evidence type="ECO:0000313" key="1">
    <source>
        <dbReference type="EMBL" id="MFD2262412.1"/>
    </source>
</evidence>
<accession>A0ABW5DMZ4</accession>
<keyword evidence="2" id="KW-1185">Reference proteome</keyword>
<dbReference type="Pfam" id="PF11185">
    <property type="entry name" value="DUF2971"/>
    <property type="match status" value="1"/>
</dbReference>
<dbReference type="RefSeq" id="WP_379875368.1">
    <property type="nucleotide sequence ID" value="NZ_JBHUIP010000004.1"/>
</dbReference>
<reference evidence="2" key="1">
    <citation type="journal article" date="2019" name="Int. J. Syst. Evol. Microbiol.">
        <title>The Global Catalogue of Microorganisms (GCM) 10K type strain sequencing project: providing services to taxonomists for standard genome sequencing and annotation.</title>
        <authorList>
            <consortium name="The Broad Institute Genomics Platform"/>
            <consortium name="The Broad Institute Genome Sequencing Center for Infectious Disease"/>
            <person name="Wu L."/>
            <person name="Ma J."/>
        </authorList>
    </citation>
    <scope>NUCLEOTIDE SEQUENCE [LARGE SCALE GENOMIC DNA]</scope>
    <source>
        <strain evidence="2">CGMCC 1.19062</strain>
    </source>
</reference>
<protein>
    <submittedName>
        <fullName evidence="1">DUF2971 domain-containing protein</fullName>
    </submittedName>
</protein>
<proteinExistence type="predicted"/>
<sequence>MTRKPTLSAKENPLDEQIDLPPLYKYVSLSRALQIFRDREIRMTQPRFLNDPHEMSIEINPETLIREYYQSIIKNLGYPPKKAAEMAKRGLLDLSLDIVNDIVKKRESFGILSLCDSPDNMLLWAHYANEHKGAVIEIDISKILTQEINDDDIQCLAEVQYEEKRIDYIAKKIRPWMTLIYKGSSWSYEREWRLIKSLTLLKEKIPDIFVAEIPPTAIKQVFLGARAEGPEEEAILNLSSISPDYQHVKIHKAMFSSELVGLDFRPAEKYGWTILHGEHHFGDQWREVRQWINFDKLEQAEKGIGLL</sequence>
<dbReference type="EMBL" id="JBHUIP010000004">
    <property type="protein sequence ID" value="MFD2262412.1"/>
    <property type="molecule type" value="Genomic_DNA"/>
</dbReference>
<gene>
    <name evidence="1" type="ORF">ACFSM5_05885</name>
</gene>
<dbReference type="InterPro" id="IPR021352">
    <property type="entry name" value="DUF2971"/>
</dbReference>
<name>A0ABW5DMZ4_9PROT</name>
<comment type="caution">
    <text evidence="1">The sequence shown here is derived from an EMBL/GenBank/DDBJ whole genome shotgun (WGS) entry which is preliminary data.</text>
</comment>
<evidence type="ECO:0000313" key="2">
    <source>
        <dbReference type="Proteomes" id="UP001597295"/>
    </source>
</evidence>
<dbReference type="Proteomes" id="UP001597295">
    <property type="component" value="Unassembled WGS sequence"/>
</dbReference>